<evidence type="ECO:0000259" key="1">
    <source>
        <dbReference type="Pfam" id="PF18863"/>
    </source>
</evidence>
<organism evidence="2 3">
    <name type="scientific">Hallella colorans</name>
    <dbReference type="NCBI Taxonomy" id="1703337"/>
    <lineage>
        <taxon>Bacteria</taxon>
        <taxon>Pseudomonadati</taxon>
        <taxon>Bacteroidota</taxon>
        <taxon>Bacteroidia</taxon>
        <taxon>Bacteroidales</taxon>
        <taxon>Prevotellaceae</taxon>
        <taxon>Hallella</taxon>
    </lineage>
</organism>
<proteinExistence type="predicted"/>
<feature type="domain" description="HEPN AbiJ-N-terminal" evidence="1">
    <location>
        <begin position="3"/>
        <end position="162"/>
    </location>
</feature>
<dbReference type="EMBL" id="QENY01000022">
    <property type="protein sequence ID" value="PVX48901.1"/>
    <property type="molecule type" value="Genomic_DNA"/>
</dbReference>
<sequence length="285" mass="33405">MKLFSERYNYIKVADVIIREKITPEIQNAICSCYDKLKEVFIEAGTCYSDTPYIEMEKYLWTYFLNQREGNFYEGRRYHIVATQFVEDENNPWYRKLDLIEFTAKYLHTLDTKYDRRMFVFHSFVEQLNFEFKRLNFAYRVVNTEIVEITSDEELAAVESSMKDSPHNIRMHLSKALELYAQRPTGDYRNSIKESISAVEAYCREVTGEKTLGEALNKINGKGLVIPQILKVAFEKLYAYTNQPNTGIRHALMDETGTYTPASEEALFMLVSCSSFINYLNKKLK</sequence>
<evidence type="ECO:0000313" key="2">
    <source>
        <dbReference type="EMBL" id="PVX48901.1"/>
    </source>
</evidence>
<dbReference type="OrthoDB" id="9786278at2"/>
<gene>
    <name evidence="2" type="ORF">C7379_12242</name>
</gene>
<reference evidence="2 3" key="1">
    <citation type="submission" date="2018-05" db="EMBL/GenBank/DDBJ databases">
        <title>Genomic Encyclopedia of Type Strains, Phase IV (KMG-IV): sequencing the most valuable type-strain genomes for metagenomic binning, comparative biology and taxonomic classification.</title>
        <authorList>
            <person name="Goeker M."/>
        </authorList>
    </citation>
    <scope>NUCLEOTIDE SEQUENCE [LARGE SCALE GENOMIC DNA]</scope>
    <source>
        <strain evidence="2 3">DSM 100333</strain>
    </source>
</reference>
<evidence type="ECO:0000313" key="3">
    <source>
        <dbReference type="Proteomes" id="UP000245870"/>
    </source>
</evidence>
<comment type="caution">
    <text evidence="2">The sequence shown here is derived from an EMBL/GenBank/DDBJ whole genome shotgun (WGS) entry which is preliminary data.</text>
</comment>
<dbReference type="Pfam" id="PF18863">
    <property type="entry name" value="AbiJ_NTD4"/>
    <property type="match status" value="1"/>
</dbReference>
<name>A0A2U0TZ75_9BACT</name>
<keyword evidence="3" id="KW-1185">Reference proteome</keyword>
<dbReference type="AlphaFoldDB" id="A0A2U0TZ75"/>
<dbReference type="Proteomes" id="UP000245870">
    <property type="component" value="Unassembled WGS sequence"/>
</dbReference>
<protein>
    <recommendedName>
        <fullName evidence="1">HEPN AbiJ-N-terminal domain-containing protein</fullName>
    </recommendedName>
</protein>
<dbReference type="RefSeq" id="WP_116617257.1">
    <property type="nucleotide sequence ID" value="NZ_QENY01000022.1"/>
</dbReference>
<accession>A0A2U0TZ75</accession>
<dbReference type="InterPro" id="IPR049503">
    <property type="entry name" value="AbiJ_NTD4"/>
</dbReference>